<feature type="region of interest" description="Disordered" evidence="1">
    <location>
        <begin position="1"/>
        <end position="32"/>
    </location>
</feature>
<gene>
    <name evidence="4" type="ORF">BDY17DRAFT_291399</name>
</gene>
<evidence type="ECO:0000259" key="3">
    <source>
        <dbReference type="Pfam" id="PF24841"/>
    </source>
</evidence>
<proteinExistence type="predicted"/>
<feature type="compositionally biased region" description="Polar residues" evidence="1">
    <location>
        <begin position="11"/>
        <end position="20"/>
    </location>
</feature>
<name>A0A6A6Q401_9PEZI</name>
<keyword evidence="2" id="KW-0812">Transmembrane</keyword>
<feature type="transmembrane region" description="Helical" evidence="2">
    <location>
        <begin position="179"/>
        <end position="205"/>
    </location>
</feature>
<dbReference type="PANTHER" id="PTHR37846">
    <property type="entry name" value="YALI0B21296P"/>
    <property type="match status" value="1"/>
</dbReference>
<evidence type="ECO:0000256" key="1">
    <source>
        <dbReference type="SAM" id="MobiDB-lite"/>
    </source>
</evidence>
<protein>
    <recommendedName>
        <fullName evidence="3">DUF7719 domain-containing protein</fullName>
    </recommendedName>
</protein>
<feature type="compositionally biased region" description="Basic and acidic residues" evidence="1">
    <location>
        <begin position="1"/>
        <end position="10"/>
    </location>
</feature>
<feature type="transmembrane region" description="Helical" evidence="2">
    <location>
        <begin position="112"/>
        <end position="132"/>
    </location>
</feature>
<keyword evidence="5" id="KW-1185">Reference proteome</keyword>
<dbReference type="EMBL" id="MU001632">
    <property type="protein sequence ID" value="KAF2486383.1"/>
    <property type="molecule type" value="Genomic_DNA"/>
</dbReference>
<organism evidence="4 5">
    <name type="scientific">Neohortaea acidophila</name>
    <dbReference type="NCBI Taxonomy" id="245834"/>
    <lineage>
        <taxon>Eukaryota</taxon>
        <taxon>Fungi</taxon>
        <taxon>Dikarya</taxon>
        <taxon>Ascomycota</taxon>
        <taxon>Pezizomycotina</taxon>
        <taxon>Dothideomycetes</taxon>
        <taxon>Dothideomycetidae</taxon>
        <taxon>Mycosphaerellales</taxon>
        <taxon>Teratosphaeriaceae</taxon>
        <taxon>Neohortaea</taxon>
    </lineage>
</organism>
<sequence length="211" mass="24117">MRKDDSRNGSEKVTTSTGIHLQQPDRSRRKGKTLLEIHEERKVLQRAVAQKLQSDPVHDEDGTNVESIPDDEGEIGPIADATFWSIILATLHFTLDVLVYSQYRQEIEWTVITKRTITMIIPLFVLVLLLRSSIVRQFPLPRQIFFLIAGTISGCYVIYAANVYGYYAVMKQAPPLGTLWIWSVIEMDLPFAVASVAFDLGYVWFKQYSVY</sequence>
<feature type="region of interest" description="Disordered" evidence="1">
    <location>
        <begin position="51"/>
        <end position="71"/>
    </location>
</feature>
<evidence type="ECO:0000256" key="2">
    <source>
        <dbReference type="SAM" id="Phobius"/>
    </source>
</evidence>
<dbReference type="RefSeq" id="XP_033592952.1">
    <property type="nucleotide sequence ID" value="XM_033732656.1"/>
</dbReference>
<dbReference type="InterPro" id="IPR056136">
    <property type="entry name" value="DUF7719"/>
</dbReference>
<dbReference type="AlphaFoldDB" id="A0A6A6Q401"/>
<accession>A0A6A6Q401</accession>
<evidence type="ECO:0000313" key="5">
    <source>
        <dbReference type="Proteomes" id="UP000799767"/>
    </source>
</evidence>
<dbReference type="GeneID" id="54473658"/>
<keyword evidence="2" id="KW-1133">Transmembrane helix</keyword>
<keyword evidence="2" id="KW-0472">Membrane</keyword>
<feature type="domain" description="DUF7719" evidence="3">
    <location>
        <begin position="142"/>
        <end position="210"/>
    </location>
</feature>
<feature type="transmembrane region" description="Helical" evidence="2">
    <location>
        <begin position="144"/>
        <end position="167"/>
    </location>
</feature>
<dbReference type="PANTHER" id="PTHR37846:SF1">
    <property type="entry name" value="DEACETYLASE-LIKE PROTEIN"/>
    <property type="match status" value="1"/>
</dbReference>
<reference evidence="4" key="1">
    <citation type="journal article" date="2020" name="Stud. Mycol.">
        <title>101 Dothideomycetes genomes: a test case for predicting lifestyles and emergence of pathogens.</title>
        <authorList>
            <person name="Haridas S."/>
            <person name="Albert R."/>
            <person name="Binder M."/>
            <person name="Bloem J."/>
            <person name="Labutti K."/>
            <person name="Salamov A."/>
            <person name="Andreopoulos B."/>
            <person name="Baker S."/>
            <person name="Barry K."/>
            <person name="Bills G."/>
            <person name="Bluhm B."/>
            <person name="Cannon C."/>
            <person name="Castanera R."/>
            <person name="Culley D."/>
            <person name="Daum C."/>
            <person name="Ezra D."/>
            <person name="Gonzalez J."/>
            <person name="Henrissat B."/>
            <person name="Kuo A."/>
            <person name="Liang C."/>
            <person name="Lipzen A."/>
            <person name="Lutzoni F."/>
            <person name="Magnuson J."/>
            <person name="Mondo S."/>
            <person name="Nolan M."/>
            <person name="Ohm R."/>
            <person name="Pangilinan J."/>
            <person name="Park H.-J."/>
            <person name="Ramirez L."/>
            <person name="Alfaro M."/>
            <person name="Sun H."/>
            <person name="Tritt A."/>
            <person name="Yoshinaga Y."/>
            <person name="Zwiers L.-H."/>
            <person name="Turgeon B."/>
            <person name="Goodwin S."/>
            <person name="Spatafora J."/>
            <person name="Crous P."/>
            <person name="Grigoriev I."/>
        </authorList>
    </citation>
    <scope>NUCLEOTIDE SEQUENCE</scope>
    <source>
        <strain evidence="4">CBS 113389</strain>
    </source>
</reference>
<dbReference type="Pfam" id="PF24841">
    <property type="entry name" value="DUF7719"/>
    <property type="match status" value="1"/>
</dbReference>
<dbReference type="OrthoDB" id="5597489at2759"/>
<evidence type="ECO:0000313" key="4">
    <source>
        <dbReference type="EMBL" id="KAF2486383.1"/>
    </source>
</evidence>
<dbReference type="Proteomes" id="UP000799767">
    <property type="component" value="Unassembled WGS sequence"/>
</dbReference>